<evidence type="ECO:0000313" key="3">
    <source>
        <dbReference type="Proteomes" id="UP000001549"/>
    </source>
</evidence>
<dbReference type="EMBL" id="CP002801">
    <property type="protein sequence ID" value="AEH11397.1"/>
    <property type="molecule type" value="Genomic_DNA"/>
</dbReference>
<evidence type="ECO:0000313" key="2">
    <source>
        <dbReference type="EMBL" id="AEH11397.1"/>
    </source>
</evidence>
<name>F8AW69_9ACTN</name>
<dbReference type="HOGENOM" id="CLU_1044908_0_0_11"/>
<reference evidence="2 3" key="1">
    <citation type="submission" date="2011-05" db="EMBL/GenBank/DDBJ databases">
        <title>Complete sequence of chromosome of Frankia symbiont of Datisca glomerata.</title>
        <authorList>
            <consortium name="US DOE Joint Genome Institute"/>
            <person name="Lucas S."/>
            <person name="Han J."/>
            <person name="Lapidus A."/>
            <person name="Cheng J.-F."/>
            <person name="Goodwin L."/>
            <person name="Pitluck S."/>
            <person name="Peters L."/>
            <person name="Mikhailova N."/>
            <person name="Chertkov O."/>
            <person name="Teshima H."/>
            <person name="Han C."/>
            <person name="Tapia R."/>
            <person name="Land M."/>
            <person name="Hauser L."/>
            <person name="Kyrpides N."/>
            <person name="Ivanova N."/>
            <person name="Pagani I."/>
            <person name="Berry A."/>
            <person name="Pawlowski K."/>
            <person name="Persson T."/>
            <person name="Vanden Heuvel B."/>
            <person name="Benson D."/>
            <person name="Woyke T."/>
        </authorList>
    </citation>
    <scope>NUCLEOTIDE SEQUENCE [LARGE SCALE GENOMIC DNA]</scope>
    <source>
        <strain evidence="3">4085684</strain>
    </source>
</reference>
<gene>
    <name evidence="2" type="ordered locus">FsymDg_4126</name>
</gene>
<dbReference type="Proteomes" id="UP000001549">
    <property type="component" value="Chromosome"/>
</dbReference>
<dbReference type="RefSeq" id="WP_013875268.1">
    <property type="nucleotide sequence ID" value="NC_015656.1"/>
</dbReference>
<feature type="region of interest" description="Disordered" evidence="1">
    <location>
        <begin position="191"/>
        <end position="210"/>
    </location>
</feature>
<proteinExistence type="predicted"/>
<dbReference type="KEGG" id="fsy:FsymDg_4126"/>
<dbReference type="AlphaFoldDB" id="F8AW69"/>
<keyword evidence="3" id="KW-1185">Reference proteome</keyword>
<evidence type="ECO:0000256" key="1">
    <source>
        <dbReference type="SAM" id="MobiDB-lite"/>
    </source>
</evidence>
<protein>
    <submittedName>
        <fullName evidence="2">Uncharacterized protein</fullName>
    </submittedName>
</protein>
<accession>F8AW69</accession>
<sequence length="266" mass="29070">MEWALWAACPVRLVELRQKMQNPVAALDSTIVDVDQDAILNHVAGDAELAEVAASALENLDISAAAALLERGSRRLRPLADQVRRLSLVPVYWVQSARADTGSGTYQAWLDSIGITNHDHAPLLLLRDRLRLVETLADSDAWGCAMRAAALCEGTLRDGRLDRRGEYGWYTLCDPKKPQHIPAATRLAGYRNASPASHGKEKAARTGRAVVPPSAKELRECLRGLRRGLGRQVTVDGAGLPDTWDDALVDELSRLRGELRAFTVPA</sequence>
<organism evidence="2 3">
    <name type="scientific">Candidatus Protofrankia datiscae</name>
    <dbReference type="NCBI Taxonomy" id="2716812"/>
    <lineage>
        <taxon>Bacteria</taxon>
        <taxon>Bacillati</taxon>
        <taxon>Actinomycetota</taxon>
        <taxon>Actinomycetes</taxon>
        <taxon>Frankiales</taxon>
        <taxon>Frankiaceae</taxon>
        <taxon>Protofrankia</taxon>
    </lineage>
</organism>